<gene>
    <name evidence="1" type="ORF">FAZ69_20170</name>
</gene>
<protein>
    <recommendedName>
        <fullName evidence="3">HrpB1 family type III secretion system apparatus protein</fullName>
    </recommendedName>
</protein>
<reference evidence="1 2" key="1">
    <citation type="submission" date="2019-04" db="EMBL/GenBank/DDBJ databases">
        <title>Trinickia sp. 7GSK02, isolated from subtropical forest soil.</title>
        <authorList>
            <person name="Gao Z.-H."/>
            <person name="Qiu L.-H."/>
        </authorList>
    </citation>
    <scope>NUCLEOTIDE SEQUENCE [LARGE SCALE GENOMIC DNA]</scope>
    <source>
        <strain evidence="1 2">7GSK02</strain>
    </source>
</reference>
<evidence type="ECO:0000313" key="1">
    <source>
        <dbReference type="EMBL" id="TKC86940.1"/>
    </source>
</evidence>
<dbReference type="OrthoDB" id="8810257at2"/>
<organism evidence="1 2">
    <name type="scientific">Trinickia terrae</name>
    <dbReference type="NCBI Taxonomy" id="2571161"/>
    <lineage>
        <taxon>Bacteria</taxon>
        <taxon>Pseudomonadati</taxon>
        <taxon>Pseudomonadota</taxon>
        <taxon>Betaproteobacteria</taxon>
        <taxon>Burkholderiales</taxon>
        <taxon>Burkholderiaceae</taxon>
        <taxon>Trinickia</taxon>
    </lineage>
</organism>
<accession>A0A4V5PK72</accession>
<proteinExistence type="predicted"/>
<dbReference type="RefSeq" id="WP_136896833.1">
    <property type="nucleotide sequence ID" value="NZ_SWJE01000010.1"/>
</dbReference>
<evidence type="ECO:0008006" key="3">
    <source>
        <dbReference type="Google" id="ProtNLM"/>
    </source>
</evidence>
<sequence length="193" mass="21188">MDVLKDQPQCPSTVVGALVDLAGAAFARSGTYAGVDVDDIEHLVDMLHLLRPGNAEFSYFDGWLHMLRHEWSEAEELFRGLVERSVCLPSSRGMLLQCLKARQEFGWQDEARKIVEEGGDKDVTRLAKLLLASDELKQAAATARRTGRFVAPESALAFEEESKAGESGAVAAPPQSQSQSASDLLLTIHYMRI</sequence>
<evidence type="ECO:0000313" key="2">
    <source>
        <dbReference type="Proteomes" id="UP000305539"/>
    </source>
</evidence>
<name>A0A4V5PK72_9BURK</name>
<dbReference type="EMBL" id="SWJE01000010">
    <property type="protein sequence ID" value="TKC86940.1"/>
    <property type="molecule type" value="Genomic_DNA"/>
</dbReference>
<keyword evidence="2" id="KW-1185">Reference proteome</keyword>
<dbReference type="InterPro" id="IPR013394">
    <property type="entry name" value="T3SS_HrpB1/HrpK"/>
</dbReference>
<dbReference type="Proteomes" id="UP000305539">
    <property type="component" value="Unassembled WGS sequence"/>
</dbReference>
<comment type="caution">
    <text evidence="1">The sequence shown here is derived from an EMBL/GenBank/DDBJ whole genome shotgun (WGS) entry which is preliminary data.</text>
</comment>
<dbReference type="Pfam" id="PF09613">
    <property type="entry name" value="HrpB1_HrpK"/>
    <property type="match status" value="1"/>
</dbReference>
<dbReference type="AlphaFoldDB" id="A0A4V5PK72"/>